<accession>A0A917BHD6</accession>
<dbReference type="PANTHER" id="PTHR30388">
    <property type="entry name" value="ALDEHYDE OXIDOREDUCTASE MOLYBDENUM COFACTOR ASSEMBLY PROTEIN"/>
    <property type="match status" value="1"/>
</dbReference>
<feature type="region of interest" description="Disordered" evidence="1">
    <location>
        <begin position="136"/>
        <end position="159"/>
    </location>
</feature>
<protein>
    <recommendedName>
        <fullName evidence="2">XdhC Rossmann domain-containing protein</fullName>
    </recommendedName>
</protein>
<feature type="domain" description="XdhC Rossmann" evidence="2">
    <location>
        <begin position="4"/>
        <end position="125"/>
    </location>
</feature>
<comment type="caution">
    <text evidence="3">The sequence shown here is derived from an EMBL/GenBank/DDBJ whole genome shotgun (WGS) entry which is preliminary data.</text>
</comment>
<name>A0A917BHD6_9ACTN</name>
<dbReference type="RefSeq" id="WP_188779598.1">
    <property type="nucleotide sequence ID" value="NZ_BMKQ01000001.1"/>
</dbReference>
<sequence length="159" mass="16167">MDLLLVVGVGPVSAALQPMAEVLGWECRVVDDLEPALAELPAASAVVVTSHHEGVDAPVLAAALGTGSVTYVGAMGSRRTQQRRRDWLAANDVPEALQQRIHGPAGLDIGADGPAEIALSILAELVAVARGRDSAGSLKDSAGPIHPELGPGEAFCPAG</sequence>
<evidence type="ECO:0000259" key="2">
    <source>
        <dbReference type="Pfam" id="PF13478"/>
    </source>
</evidence>
<dbReference type="InterPro" id="IPR052698">
    <property type="entry name" value="MoCofactor_Util/Proc"/>
</dbReference>
<keyword evidence="4" id="KW-1185">Reference proteome</keyword>
<reference evidence="3" key="2">
    <citation type="submission" date="2020-09" db="EMBL/GenBank/DDBJ databases">
        <authorList>
            <person name="Sun Q."/>
            <person name="Zhou Y."/>
        </authorList>
    </citation>
    <scope>NUCLEOTIDE SEQUENCE</scope>
    <source>
        <strain evidence="3">CGMCC 1.16067</strain>
    </source>
</reference>
<organism evidence="3 4">
    <name type="scientific">Marmoricola endophyticus</name>
    <dbReference type="NCBI Taxonomy" id="2040280"/>
    <lineage>
        <taxon>Bacteria</taxon>
        <taxon>Bacillati</taxon>
        <taxon>Actinomycetota</taxon>
        <taxon>Actinomycetes</taxon>
        <taxon>Propionibacteriales</taxon>
        <taxon>Nocardioidaceae</taxon>
        <taxon>Marmoricola</taxon>
    </lineage>
</organism>
<dbReference type="Proteomes" id="UP000649179">
    <property type="component" value="Unassembled WGS sequence"/>
</dbReference>
<dbReference type="InterPro" id="IPR027051">
    <property type="entry name" value="XdhC_Rossmann_dom"/>
</dbReference>
<dbReference type="Gene3D" id="3.40.50.720">
    <property type="entry name" value="NAD(P)-binding Rossmann-like Domain"/>
    <property type="match status" value="1"/>
</dbReference>
<dbReference type="EMBL" id="BMKQ01000001">
    <property type="protein sequence ID" value="GGF45703.1"/>
    <property type="molecule type" value="Genomic_DNA"/>
</dbReference>
<evidence type="ECO:0000256" key="1">
    <source>
        <dbReference type="SAM" id="MobiDB-lite"/>
    </source>
</evidence>
<evidence type="ECO:0000313" key="3">
    <source>
        <dbReference type="EMBL" id="GGF45703.1"/>
    </source>
</evidence>
<dbReference type="PANTHER" id="PTHR30388:SF4">
    <property type="entry name" value="MOLYBDENUM COFACTOR INSERTION CHAPERONE PAOD"/>
    <property type="match status" value="1"/>
</dbReference>
<gene>
    <name evidence="3" type="ORF">GCM10011519_19500</name>
</gene>
<proteinExistence type="predicted"/>
<evidence type="ECO:0000313" key="4">
    <source>
        <dbReference type="Proteomes" id="UP000649179"/>
    </source>
</evidence>
<dbReference type="AlphaFoldDB" id="A0A917BHD6"/>
<dbReference type="Pfam" id="PF13478">
    <property type="entry name" value="XdhC_C"/>
    <property type="match status" value="1"/>
</dbReference>
<reference evidence="3" key="1">
    <citation type="journal article" date="2014" name="Int. J. Syst. Evol. Microbiol.">
        <title>Complete genome sequence of Corynebacterium casei LMG S-19264T (=DSM 44701T), isolated from a smear-ripened cheese.</title>
        <authorList>
            <consortium name="US DOE Joint Genome Institute (JGI-PGF)"/>
            <person name="Walter F."/>
            <person name="Albersmeier A."/>
            <person name="Kalinowski J."/>
            <person name="Ruckert C."/>
        </authorList>
    </citation>
    <scope>NUCLEOTIDE SEQUENCE</scope>
    <source>
        <strain evidence="3">CGMCC 1.16067</strain>
    </source>
</reference>